<dbReference type="PANTHER" id="PTHR46293:SF3">
    <property type="entry name" value="E3 UBIQUITIN PROTEIN LIGASE DRIPH-RELATED"/>
    <property type="match status" value="1"/>
</dbReference>
<dbReference type="Gene3D" id="3.30.40.10">
    <property type="entry name" value="Zinc/RING finger domain, C3HC4 (zinc finger)"/>
    <property type="match status" value="1"/>
</dbReference>
<evidence type="ECO:0000313" key="7">
    <source>
        <dbReference type="EMBL" id="QHN78144.1"/>
    </source>
</evidence>
<dbReference type="PANTHER" id="PTHR46293">
    <property type="entry name" value="E3 UBIQUITIN PROTEIN LIGASE DRIP1"/>
    <property type="match status" value="1"/>
</dbReference>
<dbReference type="InterPro" id="IPR017907">
    <property type="entry name" value="Znf_RING_CS"/>
</dbReference>
<dbReference type="EMBL" id="CP031001">
    <property type="protein sequence ID" value="QHN78144.1"/>
    <property type="molecule type" value="Genomic_DNA"/>
</dbReference>
<keyword evidence="3" id="KW-0862">Zinc</keyword>
<dbReference type="CDD" id="cd16525">
    <property type="entry name" value="RING-HC_PCGF"/>
    <property type="match status" value="1"/>
</dbReference>
<feature type="compositionally biased region" description="Polar residues" evidence="5">
    <location>
        <begin position="239"/>
        <end position="261"/>
    </location>
</feature>
<feature type="region of interest" description="Disordered" evidence="5">
    <location>
        <begin position="120"/>
        <end position="182"/>
    </location>
</feature>
<dbReference type="PROSITE" id="PS00518">
    <property type="entry name" value="ZF_RING_1"/>
    <property type="match status" value="1"/>
</dbReference>
<feature type="compositionally biased region" description="Basic and acidic residues" evidence="5">
    <location>
        <begin position="313"/>
        <end position="344"/>
    </location>
</feature>
<gene>
    <name evidence="7" type="ORF">DS421_19g658830</name>
</gene>
<protein>
    <submittedName>
        <fullName evidence="7">E3 ubiquitin protein ligase</fullName>
    </submittedName>
</protein>
<dbReference type="SMR" id="A0A6B9VBS0"/>
<dbReference type="InterPro" id="IPR044807">
    <property type="entry name" value="DRIP1-like"/>
</dbReference>
<reference evidence="7 8" key="1">
    <citation type="submission" date="2020-01" db="EMBL/GenBank/DDBJ databases">
        <title>Genome sequence of Arachis hypogaea, cultivar Shitouqi.</title>
        <authorList>
            <person name="Zhuang W."/>
            <person name="Chen H."/>
            <person name="Varshney R."/>
            <person name="Wang D."/>
            <person name="Ming R."/>
        </authorList>
    </citation>
    <scope>NUCLEOTIDE SEQUENCE [LARGE SCALE GENOMIC DNA]</scope>
    <source>
        <tissue evidence="7">Young leaf</tissue>
    </source>
</reference>
<dbReference type="Gramene" id="arahy.Tifrunner.gnm2.ann2.Ah19g345600.1">
    <property type="protein sequence ID" value="arahy.Tifrunner.gnm2.ann2.Ah19g345600.1-CDS"/>
    <property type="gene ID" value="arahy.Tifrunner.gnm2.ann2.Ah19g345600"/>
</dbReference>
<dbReference type="AlphaFoldDB" id="A0A6B9VBS0"/>
<dbReference type="Pfam" id="PF13923">
    <property type="entry name" value="zf-C3HC4_2"/>
    <property type="match status" value="1"/>
</dbReference>
<name>A0A6B9VBS0_ARAHY</name>
<dbReference type="OrthoDB" id="1305878at2759"/>
<dbReference type="PROSITE" id="PS50089">
    <property type="entry name" value="ZF_RING_2"/>
    <property type="match status" value="1"/>
</dbReference>
<evidence type="ECO:0000256" key="3">
    <source>
        <dbReference type="ARBA" id="ARBA00022833"/>
    </source>
</evidence>
<keyword evidence="1" id="KW-0479">Metal-binding</keyword>
<dbReference type="SUPFAM" id="SSF57850">
    <property type="entry name" value="RING/U-box"/>
    <property type="match status" value="1"/>
</dbReference>
<evidence type="ECO:0000259" key="6">
    <source>
        <dbReference type="PROSITE" id="PS50089"/>
    </source>
</evidence>
<feature type="domain" description="RING-type" evidence="6">
    <location>
        <begin position="49"/>
        <end position="90"/>
    </location>
</feature>
<evidence type="ECO:0000313" key="8">
    <source>
        <dbReference type="Proteomes" id="UP000464620"/>
    </source>
</evidence>
<feature type="region of interest" description="Disordered" evidence="5">
    <location>
        <begin position="239"/>
        <end position="263"/>
    </location>
</feature>
<dbReference type="InterPro" id="IPR001841">
    <property type="entry name" value="Znf_RING"/>
</dbReference>
<evidence type="ECO:0000256" key="2">
    <source>
        <dbReference type="ARBA" id="ARBA00022771"/>
    </source>
</evidence>
<feature type="compositionally biased region" description="Basic and acidic residues" evidence="5">
    <location>
        <begin position="168"/>
        <end position="182"/>
    </location>
</feature>
<keyword evidence="2 4" id="KW-0863">Zinc-finger</keyword>
<evidence type="ECO:0000256" key="4">
    <source>
        <dbReference type="PROSITE-ProRule" id="PRU00175"/>
    </source>
</evidence>
<evidence type="ECO:0000256" key="1">
    <source>
        <dbReference type="ARBA" id="ARBA00022723"/>
    </source>
</evidence>
<dbReference type="Proteomes" id="UP000464620">
    <property type="component" value="Chromosome B09"/>
</dbReference>
<organism evidence="7 8">
    <name type="scientific">Arachis hypogaea</name>
    <name type="common">Peanut</name>
    <dbReference type="NCBI Taxonomy" id="3818"/>
    <lineage>
        <taxon>Eukaryota</taxon>
        <taxon>Viridiplantae</taxon>
        <taxon>Streptophyta</taxon>
        <taxon>Embryophyta</taxon>
        <taxon>Tracheophyta</taxon>
        <taxon>Spermatophyta</taxon>
        <taxon>Magnoliopsida</taxon>
        <taxon>eudicotyledons</taxon>
        <taxon>Gunneridae</taxon>
        <taxon>Pentapetalae</taxon>
        <taxon>rosids</taxon>
        <taxon>fabids</taxon>
        <taxon>Fabales</taxon>
        <taxon>Fabaceae</taxon>
        <taxon>Papilionoideae</taxon>
        <taxon>50 kb inversion clade</taxon>
        <taxon>dalbergioids sensu lato</taxon>
        <taxon>Dalbergieae</taxon>
        <taxon>Pterocarpus clade</taxon>
        <taxon>Arachis</taxon>
    </lineage>
</organism>
<dbReference type="SMART" id="SM00184">
    <property type="entry name" value="RING"/>
    <property type="match status" value="1"/>
</dbReference>
<accession>A0A6B9VBS0</accession>
<dbReference type="GO" id="GO:0004842">
    <property type="term" value="F:ubiquitin-protein transferase activity"/>
    <property type="evidence" value="ECO:0007669"/>
    <property type="project" value="InterPro"/>
</dbReference>
<dbReference type="InterPro" id="IPR013083">
    <property type="entry name" value="Znf_RING/FYVE/PHD"/>
</dbReference>
<evidence type="ECO:0000256" key="5">
    <source>
        <dbReference type="SAM" id="MobiDB-lite"/>
    </source>
</evidence>
<proteinExistence type="predicted"/>
<feature type="region of interest" description="Disordered" evidence="5">
    <location>
        <begin position="295"/>
        <end position="344"/>
    </location>
</feature>
<sequence length="475" mass="53250">MLLFASLSDIDIYIHTYKYIRIYIYTENKRMTGQAVKLNRAKLEACLTCPLCNKLFNNATTISECLHTFCRGCIDKKLIDEQLKHCPVCNADLGCSPLDKLRTDHSLQDLRNKILPEEGKKIGKTPKNCVKRKKKSLSSLEANATGAKAATPEREVSAPSQPDCSSPKPEKVEEDVRKDEKQPRRIGILDEVSTKLTARRAKVVARKKYLLKELTSSCEPDKVTGDQRKENDDRFQLEISNDSSKARVQNPSKPDSSQQIVPNKIPIDNVESWQEALDLCEPLNSIVEAARKNKSCSKSTMQEHAVIPSVKSSDNDGQPKVENGDENESNRSRSSDTKGRKLKFSEDLNVPVQQQVITSNGESNRGFGPVWFSLVASEVNEESAKLPKITPSYLRVKDGSLLVSHIKMYIVKKLGLVSESEVEISLQGKPVLPCMQLQNLVELWLQTKPLNEKIQTHVGSSAKDFVMVLSYHRKS</sequence>
<dbReference type="GO" id="GO:0008270">
    <property type="term" value="F:zinc ion binding"/>
    <property type="evidence" value="ECO:0007669"/>
    <property type="project" value="UniProtKB-KW"/>
</dbReference>